<feature type="region of interest" description="Disordered" evidence="1">
    <location>
        <begin position="395"/>
        <end position="426"/>
    </location>
</feature>
<feature type="compositionally biased region" description="Acidic residues" evidence="1">
    <location>
        <begin position="414"/>
        <end position="426"/>
    </location>
</feature>
<accession>A0ABQ7JNL3</accession>
<comment type="caution">
    <text evidence="2">The sequence shown here is derived from an EMBL/GenBank/DDBJ whole genome shotgun (WGS) entry which is preliminary data.</text>
</comment>
<feature type="compositionally biased region" description="Low complexity" evidence="1">
    <location>
        <begin position="399"/>
        <end position="409"/>
    </location>
</feature>
<sequence>MSTRNDTGADGKTPAAPPPSPFRFFLSQQADSDSVVAPFNEMLIGNNTNRSRNNMYSPYRNNITTNPPLGKAYLRTRCCCSPKTLTTSCTAAAIATATAVQPSSSSASSGINNGGAASFCSLATCITCHRPSFATQSVWSTVYPSPELSDLDDDDIAALEGIVLDVDNSCSSHKRRRPSLDLRQNRIKRFRSSPPPRRSQATYNHSDSDDLTVVSDTVTDDTVSSSPAPSNPAFTSPTSDFIGPIVVNSPPYHPADVFPDSNSGWHEQIVEYDWASSTDEDERKTAFSDSSYWSGIDCRDETFSDLETRFSLDGMDSPPYQPQDYNEMNPAMDPQETRWFEQQLTTLSSGSRRRREDSPPYVPFDYNTLSSEMDPNEGRFFEQPRAKYISAVADEDCSDSASCDGDVSSNDMAISDDDMSLSDDDF</sequence>
<gene>
    <name evidence="2" type="ORF">BGZ96_001319</name>
</gene>
<name>A0ABQ7JNL3_9FUNG</name>
<feature type="compositionally biased region" description="Low complexity" evidence="1">
    <location>
        <begin position="211"/>
        <end position="226"/>
    </location>
</feature>
<dbReference type="EMBL" id="JAAAIM010001214">
    <property type="protein sequence ID" value="KAG0281022.1"/>
    <property type="molecule type" value="Genomic_DNA"/>
</dbReference>
<evidence type="ECO:0000313" key="2">
    <source>
        <dbReference type="EMBL" id="KAG0281022.1"/>
    </source>
</evidence>
<protein>
    <submittedName>
        <fullName evidence="2">Uncharacterized protein</fullName>
    </submittedName>
</protein>
<feature type="region of interest" description="Disordered" evidence="1">
    <location>
        <begin position="171"/>
        <end position="238"/>
    </location>
</feature>
<reference evidence="2 3" key="1">
    <citation type="journal article" date="2020" name="Fungal Divers.">
        <title>Resolving the Mortierellaceae phylogeny through synthesis of multi-gene phylogenetics and phylogenomics.</title>
        <authorList>
            <person name="Vandepol N."/>
            <person name="Liber J."/>
            <person name="Desiro A."/>
            <person name="Na H."/>
            <person name="Kennedy M."/>
            <person name="Barry K."/>
            <person name="Grigoriev I.V."/>
            <person name="Miller A.N."/>
            <person name="O'Donnell K."/>
            <person name="Stajich J.E."/>
            <person name="Bonito G."/>
        </authorList>
    </citation>
    <scope>NUCLEOTIDE SEQUENCE [LARGE SCALE GENOMIC DNA]</scope>
    <source>
        <strain evidence="2 3">AD045</strain>
    </source>
</reference>
<feature type="region of interest" description="Disordered" evidence="1">
    <location>
        <begin position="346"/>
        <end position="378"/>
    </location>
</feature>
<evidence type="ECO:0000256" key="1">
    <source>
        <dbReference type="SAM" id="MobiDB-lite"/>
    </source>
</evidence>
<keyword evidence="3" id="KW-1185">Reference proteome</keyword>
<evidence type="ECO:0000313" key="3">
    <source>
        <dbReference type="Proteomes" id="UP001194696"/>
    </source>
</evidence>
<organism evidence="2 3">
    <name type="scientific">Linnemannia gamsii</name>
    <dbReference type="NCBI Taxonomy" id="64522"/>
    <lineage>
        <taxon>Eukaryota</taxon>
        <taxon>Fungi</taxon>
        <taxon>Fungi incertae sedis</taxon>
        <taxon>Mucoromycota</taxon>
        <taxon>Mortierellomycotina</taxon>
        <taxon>Mortierellomycetes</taxon>
        <taxon>Mortierellales</taxon>
        <taxon>Mortierellaceae</taxon>
        <taxon>Linnemannia</taxon>
    </lineage>
</organism>
<feature type="region of interest" description="Disordered" evidence="1">
    <location>
        <begin position="1"/>
        <end position="22"/>
    </location>
</feature>
<proteinExistence type="predicted"/>
<dbReference type="Proteomes" id="UP001194696">
    <property type="component" value="Unassembled WGS sequence"/>
</dbReference>